<evidence type="ECO:0000313" key="3">
    <source>
        <dbReference type="Proteomes" id="UP001187343"/>
    </source>
</evidence>
<evidence type="ECO:0000313" key="2">
    <source>
        <dbReference type="EMBL" id="KAK2913654.1"/>
    </source>
</evidence>
<organism evidence="2 3">
    <name type="scientific">Cirrhinus molitorella</name>
    <name type="common">mud carp</name>
    <dbReference type="NCBI Taxonomy" id="172907"/>
    <lineage>
        <taxon>Eukaryota</taxon>
        <taxon>Metazoa</taxon>
        <taxon>Chordata</taxon>
        <taxon>Craniata</taxon>
        <taxon>Vertebrata</taxon>
        <taxon>Euteleostomi</taxon>
        <taxon>Actinopterygii</taxon>
        <taxon>Neopterygii</taxon>
        <taxon>Teleostei</taxon>
        <taxon>Ostariophysi</taxon>
        <taxon>Cypriniformes</taxon>
        <taxon>Cyprinidae</taxon>
        <taxon>Labeoninae</taxon>
        <taxon>Labeonini</taxon>
        <taxon>Cirrhinus</taxon>
    </lineage>
</organism>
<protein>
    <submittedName>
        <fullName evidence="2">Uncharacterized protein</fullName>
    </submittedName>
</protein>
<keyword evidence="3" id="KW-1185">Reference proteome</keyword>
<dbReference type="Proteomes" id="UP001187343">
    <property type="component" value="Unassembled WGS sequence"/>
</dbReference>
<proteinExistence type="predicted"/>
<name>A0AA88QJP4_9TELE</name>
<sequence length="128" mass="13864">MIHETVFRHSLDPGSKIHDWLRSCGETGFSGGGSVSYCGRAAQTLVPDTGTSAKGNMADLRSERRGGRTGRGGGGSVRGYSRRQSVLAYCGIRGRNGDCRRGVTSCGRYRGDFEIEQMPGHRKRHLCA</sequence>
<evidence type="ECO:0000256" key="1">
    <source>
        <dbReference type="SAM" id="MobiDB-lite"/>
    </source>
</evidence>
<dbReference type="AlphaFoldDB" id="A0AA88QJP4"/>
<comment type="caution">
    <text evidence="2">The sequence shown here is derived from an EMBL/GenBank/DDBJ whole genome shotgun (WGS) entry which is preliminary data.</text>
</comment>
<dbReference type="EMBL" id="JAUYZG010000002">
    <property type="protein sequence ID" value="KAK2913654.1"/>
    <property type="molecule type" value="Genomic_DNA"/>
</dbReference>
<feature type="region of interest" description="Disordered" evidence="1">
    <location>
        <begin position="49"/>
        <end position="78"/>
    </location>
</feature>
<accession>A0AA88QJP4</accession>
<gene>
    <name evidence="2" type="ORF">Q8A67_002053</name>
</gene>
<reference evidence="2" key="1">
    <citation type="submission" date="2023-08" db="EMBL/GenBank/DDBJ databases">
        <title>Chromosome-level Genome Assembly of mud carp (Cirrhinus molitorella).</title>
        <authorList>
            <person name="Liu H."/>
        </authorList>
    </citation>
    <scope>NUCLEOTIDE SEQUENCE</scope>
    <source>
        <strain evidence="2">Prfri</strain>
        <tissue evidence="2">Muscle</tissue>
    </source>
</reference>